<name>A0A8J6TYT3_9HYPH</name>
<keyword evidence="4 6" id="KW-1133">Transmembrane helix</keyword>
<comment type="subcellular location">
    <subcellularLocation>
        <location evidence="1">Cell membrane</location>
        <topology evidence="1">Multi-pass membrane protein</topology>
    </subcellularLocation>
</comment>
<feature type="transmembrane region" description="Helical" evidence="6">
    <location>
        <begin position="194"/>
        <end position="217"/>
    </location>
</feature>
<reference evidence="7" key="1">
    <citation type="submission" date="2020-09" db="EMBL/GenBank/DDBJ databases">
        <title>Genome seq and assembly of Tianweitania sp.</title>
        <authorList>
            <person name="Chhetri G."/>
        </authorList>
    </citation>
    <scope>NUCLEOTIDE SEQUENCE</scope>
    <source>
        <strain evidence="7">Rool2</strain>
    </source>
</reference>
<feature type="transmembrane region" description="Helical" evidence="6">
    <location>
        <begin position="118"/>
        <end position="139"/>
    </location>
</feature>
<keyword evidence="5 6" id="KW-0472">Membrane</keyword>
<feature type="transmembrane region" description="Helical" evidence="6">
    <location>
        <begin position="278"/>
        <end position="298"/>
    </location>
</feature>
<dbReference type="InterPro" id="IPR022791">
    <property type="entry name" value="L-PG_synthase/AglD"/>
</dbReference>
<feature type="transmembrane region" description="Helical" evidence="6">
    <location>
        <begin position="223"/>
        <end position="243"/>
    </location>
</feature>
<evidence type="ECO:0000313" key="8">
    <source>
        <dbReference type="Proteomes" id="UP000643405"/>
    </source>
</evidence>
<accession>A0A8J6TYT3</accession>
<dbReference type="GO" id="GO:0005886">
    <property type="term" value="C:plasma membrane"/>
    <property type="evidence" value="ECO:0007669"/>
    <property type="project" value="UniProtKB-SubCell"/>
</dbReference>
<protein>
    <submittedName>
        <fullName evidence="7">Flippase-like domain-containing protein</fullName>
    </submittedName>
</protein>
<evidence type="ECO:0000256" key="3">
    <source>
        <dbReference type="ARBA" id="ARBA00022692"/>
    </source>
</evidence>
<gene>
    <name evidence="7" type="ORF">ICI42_11590</name>
</gene>
<evidence type="ECO:0000256" key="6">
    <source>
        <dbReference type="SAM" id="Phobius"/>
    </source>
</evidence>
<dbReference type="PANTHER" id="PTHR40277:SF1">
    <property type="entry name" value="BLL5419 PROTEIN"/>
    <property type="match status" value="1"/>
</dbReference>
<evidence type="ECO:0000256" key="5">
    <source>
        <dbReference type="ARBA" id="ARBA00023136"/>
    </source>
</evidence>
<evidence type="ECO:0000256" key="4">
    <source>
        <dbReference type="ARBA" id="ARBA00022989"/>
    </source>
</evidence>
<evidence type="ECO:0000313" key="7">
    <source>
        <dbReference type="EMBL" id="MBD0415299.1"/>
    </source>
</evidence>
<feature type="transmembrane region" description="Helical" evidence="6">
    <location>
        <begin position="35"/>
        <end position="58"/>
    </location>
</feature>
<feature type="transmembrane region" description="Helical" evidence="6">
    <location>
        <begin position="151"/>
        <end position="173"/>
    </location>
</feature>
<dbReference type="Pfam" id="PF03706">
    <property type="entry name" value="LPG_synthase_TM"/>
    <property type="match status" value="1"/>
</dbReference>
<organism evidence="7 8">
    <name type="scientific">Oryzicola mucosus</name>
    <dbReference type="NCBI Taxonomy" id="2767425"/>
    <lineage>
        <taxon>Bacteria</taxon>
        <taxon>Pseudomonadati</taxon>
        <taxon>Pseudomonadota</taxon>
        <taxon>Alphaproteobacteria</taxon>
        <taxon>Hyphomicrobiales</taxon>
        <taxon>Phyllobacteriaceae</taxon>
        <taxon>Oryzicola</taxon>
    </lineage>
</organism>
<comment type="caution">
    <text evidence="7">The sequence shown here is derived from an EMBL/GenBank/DDBJ whole genome shotgun (WGS) entry which is preliminary data.</text>
</comment>
<dbReference type="PANTHER" id="PTHR40277">
    <property type="entry name" value="BLL5419 PROTEIN"/>
    <property type="match status" value="1"/>
</dbReference>
<evidence type="ECO:0000256" key="1">
    <source>
        <dbReference type="ARBA" id="ARBA00004651"/>
    </source>
</evidence>
<feature type="transmembrane region" description="Helical" evidence="6">
    <location>
        <begin position="6"/>
        <end position="23"/>
    </location>
</feature>
<proteinExistence type="predicted"/>
<dbReference type="AlphaFoldDB" id="A0A8J6TYT3"/>
<dbReference type="RefSeq" id="WP_188164730.1">
    <property type="nucleotide sequence ID" value="NZ_JACVVX010000003.1"/>
</dbReference>
<keyword evidence="2" id="KW-1003">Cell membrane</keyword>
<keyword evidence="3 6" id="KW-0812">Transmembrane</keyword>
<dbReference type="Proteomes" id="UP000643405">
    <property type="component" value="Unassembled WGS sequence"/>
</dbReference>
<evidence type="ECO:0000256" key="2">
    <source>
        <dbReference type="ARBA" id="ARBA00022475"/>
    </source>
</evidence>
<sequence>MPGLRIVTAVASIAVVIGLVLFIEPAGVFEAFQSVSAGHVVLGLGLVQAQIVLSAVRWRFTAARLGQTMSLSLAIREYYIASLLNQTLPGGMAGDALRAYRGRTETEGGWKRPAQAVVFERLSGQFAFFALTALSLLAWPLLLSPQMPEGFGAAMGVAAMVVAALLLAWLWRGSLPARFAALKPDFAVVFWQDGAAFVQIGLSAVVVASYVTTFFIASGAVGAPLPWVAAVTVVPLCLLAMLVPSAIGGWGTREAAAAALWPILGFTAGQGLSASLLYGVISLAGALPGLGVLAFAAWRGGIGRA</sequence>
<dbReference type="EMBL" id="JACVVX010000003">
    <property type="protein sequence ID" value="MBD0415299.1"/>
    <property type="molecule type" value="Genomic_DNA"/>
</dbReference>
<keyword evidence="8" id="KW-1185">Reference proteome</keyword>